<keyword evidence="2" id="KW-0964">Secreted</keyword>
<feature type="domain" description="Zona pellucida sperm-binding protein 1/4 Ig-like" evidence="6">
    <location>
        <begin position="142"/>
        <end position="217"/>
    </location>
</feature>
<feature type="signal peptide" evidence="5">
    <location>
        <begin position="1"/>
        <end position="24"/>
    </location>
</feature>
<keyword evidence="3 5" id="KW-0732">Signal</keyword>
<feature type="compositionally biased region" description="Polar residues" evidence="4">
    <location>
        <begin position="769"/>
        <end position="779"/>
    </location>
</feature>
<feature type="region of interest" description="Disordered" evidence="4">
    <location>
        <begin position="752"/>
        <end position="806"/>
    </location>
</feature>
<sequence>MATVQRQNTLAWMLGLAFMSLGRCRSLTDGKVWTFQTKAGFTRQNASIHAKSSSEPSIERVLYYGHLTIGTKKLNLTDERNPTGNKTELFSEFFEKDVNYQSDSIFQVAQDSEHLAEEVVSQWSKKTRAVDRLLGMTPKVECVEDSMTLKLNGATSLGFHVLVDRGNAHPVPLLKMPSDCGYSVRRTWRDLVFSAPYNGCFVAQEESVYVLPLVIYGLPVRMTCPSTAPKAPSVSCHASGMTVEIESSATVKNIQVKVNSKWESLMKISPHCGFSVVEHPKGVVISAPYLPCIKEQDGLLTFEVAAEGDFKISCPFQRPTIVAMVTACPDSSSNPCLITSLPGPLKPEQTPPQSTKSFSASVLPPEQPKYPANQFALPYNTNDPARPEHVDAQHPQTPVQFPVTYPFYAMLPGYSWPHLRPDAVAASPKPVHFEEPQHPQKMVPPSTPMEDPTKSMPAKKPGPMQFPPQFPFYAMLPGYSWPHPTPNTVAASSQLVRPLEPQHPQKTVLPSPEAPLDAVHPKKPTVVEDPSKSIPVKKPEPMQFPAQFPFYVIPPGYSWPHPTPNTVAASPEPETSEKPQHPQKTVVPSIDAVHPKNPAVVQDPSKSIKKPEEVQYPFYAMLPEWSWQFPQPDAVASPKPEHSVEPPHPQKTIVTSTDAPLDAVHPKMPTPAKKPEPVEFPFYAVLPRYSWPHPKPVVPSTEAPLAAVHPKEAMPVEDLTRSIPAEKPEPMQFPAQFQFYAMFPGYSWPQTRPEAVSASPEPEHAVGPQHSQNGISSFTEAPLDVHSKKPAPGEDPTKMLPAKKPEPMQFPPKYPFYAMYPGYAWPHHTPNTVTHPEPVYSVQPQQPQRAALPSTQAPLDAVHPMKPTPVKDLTEGLPAKIPEPIQFPPGYSWPHPMPNAVSPKPAQNGLVNAQAQPESDVASQTPKPLPMFDLPIHCSTVCTVSPTTCCPLSLSFHQHLHHHNHFSPVLHQPDQPATAGSGQETSYIKQLFRNALTGGASNQPGSFLNATQKPTSSTPSLQKVFYLEQDGKHLTQLLPSKLPNTQTAGEPMPNKLLRHANYLPPKSASSSNPTIPHNSPDISKTTTKSPGMSSLQAAKGSVSKPQSPVTNPAPYPWFQIPYFIPYHPPTSKSSTSSEQSSPPHQSPSSVVQSSQHLILSPPNAKPIKKPVPPSWAQHPFFIPHVLRPNVQQDMQSMPGVSSDPPRVHSTASKHPTLKLSMAPSGPGPQKQYWHQAAPAQATTGNGYPKGLFKPRSSKPQLNMIGPSNKNLAPPHSTYGLNAKSFVPNGSPQSFKDYWKPARPFQQY</sequence>
<feature type="compositionally biased region" description="Basic and acidic residues" evidence="4">
    <location>
        <begin position="783"/>
        <end position="797"/>
    </location>
</feature>
<accession>A0ABD1KFM9</accession>
<feature type="compositionally biased region" description="Polar residues" evidence="4">
    <location>
        <begin position="999"/>
        <end position="1017"/>
    </location>
</feature>
<feature type="region of interest" description="Disordered" evidence="4">
    <location>
        <begin position="1041"/>
        <end position="1108"/>
    </location>
</feature>
<gene>
    <name evidence="7" type="ORF">ACEWY4_007201</name>
</gene>
<feature type="compositionally biased region" description="Polar residues" evidence="4">
    <location>
        <begin position="1067"/>
        <end position="1096"/>
    </location>
</feature>
<evidence type="ECO:0000256" key="5">
    <source>
        <dbReference type="SAM" id="SignalP"/>
    </source>
</evidence>
<proteinExistence type="predicted"/>
<dbReference type="EMBL" id="JBHFQA010000006">
    <property type="protein sequence ID" value="KAL2097994.1"/>
    <property type="molecule type" value="Genomic_DNA"/>
</dbReference>
<evidence type="ECO:0000313" key="7">
    <source>
        <dbReference type="EMBL" id="KAL2097994.1"/>
    </source>
</evidence>
<keyword evidence="8" id="KW-1185">Reference proteome</keyword>
<dbReference type="Pfam" id="PF22821">
    <property type="entry name" value="ZP1_ZP4_Ig-like"/>
    <property type="match status" value="1"/>
</dbReference>
<feature type="region of interest" description="Disordered" evidence="4">
    <location>
        <begin position="562"/>
        <end position="584"/>
    </location>
</feature>
<feature type="region of interest" description="Disordered" evidence="4">
    <location>
        <begin position="1129"/>
        <end position="1170"/>
    </location>
</feature>
<reference evidence="7 8" key="1">
    <citation type="submission" date="2024-09" db="EMBL/GenBank/DDBJ databases">
        <title>A chromosome-level genome assembly of Gray's grenadier anchovy, Coilia grayii.</title>
        <authorList>
            <person name="Fu Z."/>
        </authorList>
    </citation>
    <scope>NUCLEOTIDE SEQUENCE [LARGE SCALE GENOMIC DNA]</scope>
    <source>
        <strain evidence="7">G4</strain>
        <tissue evidence="7">Muscle</tissue>
    </source>
</reference>
<name>A0ABD1KFM9_9TELE</name>
<evidence type="ECO:0000256" key="2">
    <source>
        <dbReference type="ARBA" id="ARBA00022525"/>
    </source>
</evidence>
<feature type="region of interest" description="Disordered" evidence="4">
    <location>
        <begin position="430"/>
        <end position="459"/>
    </location>
</feature>
<evidence type="ECO:0000256" key="4">
    <source>
        <dbReference type="SAM" id="MobiDB-lite"/>
    </source>
</evidence>
<evidence type="ECO:0000259" key="6">
    <source>
        <dbReference type="Pfam" id="PF22821"/>
    </source>
</evidence>
<feature type="chain" id="PRO_5044825243" description="Zona pellucida sperm-binding protein 1/4 Ig-like domain-containing protein" evidence="5">
    <location>
        <begin position="25"/>
        <end position="1307"/>
    </location>
</feature>
<comment type="caution">
    <text evidence="7">The sequence shown here is derived from an EMBL/GenBank/DDBJ whole genome shotgun (WGS) entry which is preliminary data.</text>
</comment>
<evidence type="ECO:0000256" key="1">
    <source>
        <dbReference type="ARBA" id="ARBA00004613"/>
    </source>
</evidence>
<evidence type="ECO:0000313" key="8">
    <source>
        <dbReference type="Proteomes" id="UP001591681"/>
    </source>
</evidence>
<protein>
    <recommendedName>
        <fullName evidence="6">Zona pellucida sperm-binding protein 1/4 Ig-like domain-containing protein</fullName>
    </recommendedName>
</protein>
<evidence type="ECO:0000256" key="3">
    <source>
        <dbReference type="ARBA" id="ARBA00022729"/>
    </source>
</evidence>
<feature type="compositionally biased region" description="Polar residues" evidence="4">
    <location>
        <begin position="351"/>
        <end position="360"/>
    </location>
</feature>
<dbReference type="GO" id="GO:0005576">
    <property type="term" value="C:extracellular region"/>
    <property type="evidence" value="ECO:0007669"/>
    <property type="project" value="UniProtKB-SubCell"/>
</dbReference>
<feature type="region of interest" description="Disordered" evidence="4">
    <location>
        <begin position="343"/>
        <end position="363"/>
    </location>
</feature>
<comment type="subcellular location">
    <subcellularLocation>
        <location evidence="1">Secreted</location>
    </subcellularLocation>
</comment>
<organism evidence="7 8">
    <name type="scientific">Coilia grayii</name>
    <name type="common">Gray's grenadier anchovy</name>
    <dbReference type="NCBI Taxonomy" id="363190"/>
    <lineage>
        <taxon>Eukaryota</taxon>
        <taxon>Metazoa</taxon>
        <taxon>Chordata</taxon>
        <taxon>Craniata</taxon>
        <taxon>Vertebrata</taxon>
        <taxon>Euteleostomi</taxon>
        <taxon>Actinopterygii</taxon>
        <taxon>Neopterygii</taxon>
        <taxon>Teleostei</taxon>
        <taxon>Clupei</taxon>
        <taxon>Clupeiformes</taxon>
        <taxon>Clupeoidei</taxon>
        <taxon>Engraulidae</taxon>
        <taxon>Coilinae</taxon>
        <taxon>Coilia</taxon>
    </lineage>
</organism>
<dbReference type="Proteomes" id="UP001591681">
    <property type="component" value="Unassembled WGS sequence"/>
</dbReference>
<feature type="compositionally biased region" description="Low complexity" evidence="4">
    <location>
        <begin position="1129"/>
        <end position="1155"/>
    </location>
</feature>
<feature type="region of interest" description="Disordered" evidence="4">
    <location>
        <begin position="998"/>
        <end position="1017"/>
    </location>
</feature>
<feature type="region of interest" description="Disordered" evidence="4">
    <location>
        <begin position="501"/>
        <end position="539"/>
    </location>
</feature>
<dbReference type="InterPro" id="IPR054554">
    <property type="entry name" value="ZP1/4_Ig-like"/>
</dbReference>